<organism evidence="14 15">
    <name type="scientific">Sulfoacidibacillus ferrooxidans</name>
    <dbReference type="NCBI Taxonomy" id="2005001"/>
    <lineage>
        <taxon>Bacteria</taxon>
        <taxon>Bacillati</taxon>
        <taxon>Bacillota</taxon>
        <taxon>Bacilli</taxon>
        <taxon>Bacillales</taxon>
        <taxon>Alicyclobacillaceae</taxon>
        <taxon>Sulfoacidibacillus</taxon>
    </lineage>
</organism>
<evidence type="ECO:0000259" key="13">
    <source>
        <dbReference type="PROSITE" id="PS51217"/>
    </source>
</evidence>
<evidence type="ECO:0000259" key="12">
    <source>
        <dbReference type="PROSITE" id="PS51198"/>
    </source>
</evidence>
<dbReference type="Pfam" id="PF21196">
    <property type="entry name" value="PcrA_UvrD_tudor"/>
    <property type="match status" value="1"/>
</dbReference>
<reference evidence="14" key="1">
    <citation type="submission" date="2022-03" db="EMBL/GenBank/DDBJ databases">
        <title>Draft Genome Sequence of Firmicute Strain S0AB, a Heterotrophic Iron/Sulfur-Oxidizing Extreme Acidophile.</title>
        <authorList>
            <person name="Vergara E."/>
            <person name="Pakostova E."/>
            <person name="Johnson D.B."/>
            <person name="Holmes D.S."/>
        </authorList>
    </citation>
    <scope>NUCLEOTIDE SEQUENCE</scope>
    <source>
        <strain evidence="14">S0AB</strain>
    </source>
</reference>
<evidence type="ECO:0000313" key="14">
    <source>
        <dbReference type="EMBL" id="MCI0182558.1"/>
    </source>
</evidence>
<dbReference type="InterPro" id="IPR014017">
    <property type="entry name" value="DNA_helicase_UvrD-like_C"/>
</dbReference>
<dbReference type="Gene3D" id="1.10.486.10">
    <property type="entry name" value="PCRA, domain 4"/>
    <property type="match status" value="1"/>
</dbReference>
<dbReference type="Gene3D" id="3.40.50.300">
    <property type="entry name" value="P-loop containing nucleotide triphosphate hydrolases"/>
    <property type="match status" value="2"/>
</dbReference>
<dbReference type="SUPFAM" id="SSF52540">
    <property type="entry name" value="P-loop containing nucleoside triphosphate hydrolases"/>
    <property type="match status" value="1"/>
</dbReference>
<evidence type="ECO:0000256" key="8">
    <source>
        <dbReference type="ARBA" id="ARBA00034617"/>
    </source>
</evidence>
<evidence type="ECO:0000256" key="7">
    <source>
        <dbReference type="ARBA" id="ARBA00023235"/>
    </source>
</evidence>
<dbReference type="GO" id="GO:0003677">
    <property type="term" value="F:DNA binding"/>
    <property type="evidence" value="ECO:0007669"/>
    <property type="project" value="UniProtKB-KW"/>
</dbReference>
<dbReference type="PANTHER" id="PTHR11070">
    <property type="entry name" value="UVRD / RECB / PCRA DNA HELICASE FAMILY MEMBER"/>
    <property type="match status" value="1"/>
</dbReference>
<evidence type="ECO:0000256" key="9">
    <source>
        <dbReference type="ARBA" id="ARBA00048988"/>
    </source>
</evidence>
<evidence type="ECO:0000256" key="1">
    <source>
        <dbReference type="ARBA" id="ARBA00009922"/>
    </source>
</evidence>
<keyword evidence="15" id="KW-1185">Reference proteome</keyword>
<dbReference type="PANTHER" id="PTHR11070:SF2">
    <property type="entry name" value="ATP-DEPENDENT DNA HELICASE SRS2"/>
    <property type="match status" value="1"/>
</dbReference>
<dbReference type="InterPro" id="IPR013986">
    <property type="entry name" value="DExx_box_DNA_helicase_dom_sf"/>
</dbReference>
<dbReference type="FunFam" id="1.10.10.160:FF:000001">
    <property type="entry name" value="ATP-dependent DNA helicase"/>
    <property type="match status" value="1"/>
</dbReference>
<accession>A0A9X2AB52</accession>
<dbReference type="GO" id="GO:0016787">
    <property type="term" value="F:hydrolase activity"/>
    <property type="evidence" value="ECO:0007669"/>
    <property type="project" value="UniProtKB-UniRule"/>
</dbReference>
<dbReference type="GO" id="GO:0033202">
    <property type="term" value="C:DNA helicase complex"/>
    <property type="evidence" value="ECO:0007669"/>
    <property type="project" value="TreeGrafter"/>
</dbReference>
<dbReference type="GO" id="GO:0043138">
    <property type="term" value="F:3'-5' DNA helicase activity"/>
    <property type="evidence" value="ECO:0007669"/>
    <property type="project" value="UniProtKB-EC"/>
</dbReference>
<dbReference type="RefSeq" id="WP_241712142.1">
    <property type="nucleotide sequence ID" value="NZ_JALBUF010000001.1"/>
</dbReference>
<dbReference type="InterPro" id="IPR027417">
    <property type="entry name" value="P-loop_NTPase"/>
</dbReference>
<keyword evidence="4 10" id="KW-0347">Helicase</keyword>
<dbReference type="InterPro" id="IPR014016">
    <property type="entry name" value="UvrD-like_ATP-bd"/>
</dbReference>
<dbReference type="EMBL" id="JALBUF010000001">
    <property type="protein sequence ID" value="MCI0182558.1"/>
    <property type="molecule type" value="Genomic_DNA"/>
</dbReference>
<name>A0A9X2AB52_9BACL</name>
<keyword evidence="2 10" id="KW-0547">Nucleotide-binding</keyword>
<keyword evidence="6 11" id="KW-0238">DNA-binding</keyword>
<dbReference type="GO" id="GO:0009314">
    <property type="term" value="P:response to radiation"/>
    <property type="evidence" value="ECO:0007669"/>
    <property type="project" value="UniProtKB-ARBA"/>
</dbReference>
<dbReference type="PROSITE" id="PS51217">
    <property type="entry name" value="UVRD_HELICASE_CTER"/>
    <property type="match status" value="1"/>
</dbReference>
<sequence>MEFHANDVETLLSGLNEPQQEAVTCTRGPLLIVAGAGSGKTSVLTRRIAYLLQQEHVAPWSILALTFTNKAAKEMRERVSQLVGPQAQEMWVSTFHSMCVRILRREIDKLGYTGQFTILDSGDQLSAVKRCCEELNYDPKKFEPRSLAAAISGLKNLLIEPHTARIRAGTVMEEVVAEVYKAYQRKLRAQNSLDFDDLIMNTVQLFEQFPAVLDYYQAKFQYIHVDEYQDTNHSQYRLIRLLADRYRNLCVVGDSDQSIYKWRGADIGNILSFETDYPDAKVIKLEQNYRSTKRILLAANGVIEHNAQRPKKTLWTSNDDGEQLHVYRAMDERDEARFIVDEVHRRKQAGQLTYSDVAVLYRTNAQSRAIEEMCLKSGVPYRVFGGIKFYERKEIKDLLGYLRLIANPADDLAFVRVVNVPRRGIGDTTIARMVELAAKQESTLFAITSQMDMLGIAGRFVSAVEGFGSLVRQLAAQQEYLTVTELTEELLERSGYREMLKADHTIEGQARLENVEEFLSVTKEYEQRNPTGGLIGFLTDVALIADADQEGGTGDGLTLMTLHSAKGLEFPIVFLVGLEEGIFPHARSAMDEQELEEERRLCYVGITRARKELYMTCANMRMLFGQTKSNPPSRFLKEIPGDVMDDRGATKSSALRTTRVGSAMEQVPKNFGGDLSVQWDVGDFVMHRKWGEGVILENSGSGEGLELTIEFPAPIGAKKLMVKYAPIVKVSAES</sequence>
<dbReference type="GO" id="GO:0005524">
    <property type="term" value="F:ATP binding"/>
    <property type="evidence" value="ECO:0007669"/>
    <property type="project" value="UniProtKB-UniRule"/>
</dbReference>
<dbReference type="NCBIfam" id="TIGR01073">
    <property type="entry name" value="pcrA"/>
    <property type="match status" value="1"/>
</dbReference>
<evidence type="ECO:0000256" key="6">
    <source>
        <dbReference type="ARBA" id="ARBA00023125"/>
    </source>
</evidence>
<dbReference type="Proteomes" id="UP001139263">
    <property type="component" value="Unassembled WGS sequence"/>
</dbReference>
<feature type="domain" description="UvrD-like helicase ATP-binding" evidence="12">
    <location>
        <begin position="13"/>
        <end position="292"/>
    </location>
</feature>
<dbReference type="GO" id="GO:0006260">
    <property type="term" value="P:DNA replication"/>
    <property type="evidence" value="ECO:0007669"/>
    <property type="project" value="InterPro"/>
</dbReference>
<feature type="domain" description="UvrD-like helicase C-terminal" evidence="13">
    <location>
        <begin position="293"/>
        <end position="567"/>
    </location>
</feature>
<dbReference type="Pfam" id="PF00580">
    <property type="entry name" value="UvrD-helicase"/>
    <property type="match status" value="1"/>
</dbReference>
<dbReference type="InterPro" id="IPR005751">
    <property type="entry name" value="ATP-dep_DNA_helicase_PcrA"/>
</dbReference>
<keyword evidence="3 10" id="KW-0378">Hydrolase</keyword>
<comment type="similarity">
    <text evidence="1 11">Belongs to the helicase family. UvrD subfamily.</text>
</comment>
<comment type="catalytic activity">
    <reaction evidence="9 11">
        <text>ATP + H2O = ADP + phosphate + H(+)</text>
        <dbReference type="Rhea" id="RHEA:13065"/>
        <dbReference type="ChEBI" id="CHEBI:15377"/>
        <dbReference type="ChEBI" id="CHEBI:15378"/>
        <dbReference type="ChEBI" id="CHEBI:30616"/>
        <dbReference type="ChEBI" id="CHEBI:43474"/>
        <dbReference type="ChEBI" id="CHEBI:456216"/>
        <dbReference type="EC" id="5.6.2.4"/>
    </reaction>
</comment>
<proteinExistence type="inferred from homology"/>
<evidence type="ECO:0000256" key="4">
    <source>
        <dbReference type="ARBA" id="ARBA00022806"/>
    </source>
</evidence>
<keyword evidence="7" id="KW-0413">Isomerase</keyword>
<dbReference type="AlphaFoldDB" id="A0A9X2AB52"/>
<evidence type="ECO:0000256" key="2">
    <source>
        <dbReference type="ARBA" id="ARBA00022741"/>
    </source>
</evidence>
<dbReference type="PROSITE" id="PS51198">
    <property type="entry name" value="UVRD_HELICASE_ATP_BIND"/>
    <property type="match status" value="1"/>
</dbReference>
<evidence type="ECO:0000256" key="10">
    <source>
        <dbReference type="PROSITE-ProRule" id="PRU00560"/>
    </source>
</evidence>
<evidence type="ECO:0000256" key="11">
    <source>
        <dbReference type="RuleBase" id="RU364053"/>
    </source>
</evidence>
<feature type="binding site" evidence="10">
    <location>
        <begin position="34"/>
        <end position="41"/>
    </location>
    <ligand>
        <name>ATP</name>
        <dbReference type="ChEBI" id="CHEBI:30616"/>
    </ligand>
</feature>
<evidence type="ECO:0000256" key="5">
    <source>
        <dbReference type="ARBA" id="ARBA00022840"/>
    </source>
</evidence>
<dbReference type="EC" id="5.6.2.4" evidence="11"/>
<dbReference type="GO" id="GO:0000725">
    <property type="term" value="P:recombinational repair"/>
    <property type="evidence" value="ECO:0007669"/>
    <property type="project" value="TreeGrafter"/>
</dbReference>
<dbReference type="CDD" id="cd17932">
    <property type="entry name" value="DEXQc_UvrD"/>
    <property type="match status" value="1"/>
</dbReference>
<gene>
    <name evidence="14" type="primary">pcrA_2</name>
    <name evidence="14" type="ORF">MM817_00818</name>
</gene>
<dbReference type="GO" id="GO:0005829">
    <property type="term" value="C:cytosol"/>
    <property type="evidence" value="ECO:0007669"/>
    <property type="project" value="TreeGrafter"/>
</dbReference>
<dbReference type="FunFam" id="1.10.486.10:FF:000003">
    <property type="entry name" value="ATP-dependent DNA helicase"/>
    <property type="match status" value="1"/>
</dbReference>
<comment type="catalytic activity">
    <reaction evidence="8">
        <text>Couples ATP hydrolysis with the unwinding of duplex DNA by translocating in the 3'-5' direction.</text>
        <dbReference type="EC" id="5.6.2.4"/>
    </reaction>
</comment>
<protein>
    <recommendedName>
        <fullName evidence="11">ATP-dependent DNA helicase</fullName>
        <ecNumber evidence="11">5.6.2.4</ecNumber>
    </recommendedName>
</protein>
<keyword evidence="5 10" id="KW-0067">ATP-binding</keyword>
<dbReference type="CDD" id="cd18807">
    <property type="entry name" value="SF1_C_UvrD"/>
    <property type="match status" value="1"/>
</dbReference>
<comment type="caution">
    <text evidence="14">The sequence shown here is derived from an EMBL/GenBank/DDBJ whole genome shotgun (WGS) entry which is preliminary data.</text>
</comment>
<dbReference type="Gene3D" id="1.10.10.160">
    <property type="match status" value="1"/>
</dbReference>
<evidence type="ECO:0000313" key="15">
    <source>
        <dbReference type="Proteomes" id="UP001139263"/>
    </source>
</evidence>
<dbReference type="Pfam" id="PF13361">
    <property type="entry name" value="UvrD_C"/>
    <property type="match status" value="1"/>
</dbReference>
<evidence type="ECO:0000256" key="3">
    <source>
        <dbReference type="ARBA" id="ARBA00022801"/>
    </source>
</evidence>
<dbReference type="InterPro" id="IPR000212">
    <property type="entry name" value="DNA_helicase_UvrD/REP"/>
</dbReference>